<dbReference type="AlphaFoldDB" id="A0A812UB06"/>
<organism evidence="2 3">
    <name type="scientific">Symbiodinium natans</name>
    <dbReference type="NCBI Taxonomy" id="878477"/>
    <lineage>
        <taxon>Eukaryota</taxon>
        <taxon>Sar</taxon>
        <taxon>Alveolata</taxon>
        <taxon>Dinophyceae</taxon>
        <taxon>Suessiales</taxon>
        <taxon>Symbiodiniaceae</taxon>
        <taxon>Symbiodinium</taxon>
    </lineage>
</organism>
<gene>
    <name evidence="2" type="primary">ANKRD50</name>
    <name evidence="2" type="ORF">SNAT2548_LOCUS31468</name>
</gene>
<evidence type="ECO:0000313" key="2">
    <source>
        <dbReference type="EMBL" id="CAE7558849.1"/>
    </source>
</evidence>
<name>A0A812UB06_9DINO</name>
<evidence type="ECO:0000313" key="3">
    <source>
        <dbReference type="Proteomes" id="UP000604046"/>
    </source>
</evidence>
<dbReference type="Proteomes" id="UP000604046">
    <property type="component" value="Unassembled WGS sequence"/>
</dbReference>
<keyword evidence="3" id="KW-1185">Reference proteome</keyword>
<feature type="chain" id="PRO_5032476828" evidence="1">
    <location>
        <begin position="26"/>
        <end position="286"/>
    </location>
</feature>
<reference evidence="2" key="1">
    <citation type="submission" date="2021-02" db="EMBL/GenBank/DDBJ databases">
        <authorList>
            <person name="Dougan E. K."/>
            <person name="Rhodes N."/>
            <person name="Thang M."/>
            <person name="Chan C."/>
        </authorList>
    </citation>
    <scope>NUCLEOTIDE SEQUENCE</scope>
</reference>
<dbReference type="EMBL" id="CAJNDS010002661">
    <property type="protein sequence ID" value="CAE7558849.1"/>
    <property type="molecule type" value="Genomic_DNA"/>
</dbReference>
<feature type="signal peptide" evidence="1">
    <location>
        <begin position="1"/>
        <end position="25"/>
    </location>
</feature>
<evidence type="ECO:0000256" key="1">
    <source>
        <dbReference type="SAM" id="SignalP"/>
    </source>
</evidence>
<proteinExistence type="predicted"/>
<protein>
    <submittedName>
        <fullName evidence="2">ANKRD50 protein</fullName>
    </submittedName>
</protein>
<comment type="caution">
    <text evidence="2">The sequence shown here is derived from an EMBL/GenBank/DDBJ whole genome shotgun (WGS) entry which is preliminary data.</text>
</comment>
<sequence>MWRRALTMPGLLLLGLLAFIEGVRRAEQDMEDVDPSPKAGKGKLQPRSLPDTCEGGTLMLEGQYNVDKEHAISGGCQVRGKGKGANIHLNAPLVFEGDQDASFAGTLRFIGKGVLQKACVVVQGRLTVGLGHGDYILFTGCHNKEIEQLGGALYVEQGLVMRSGTLEVKGSSSLAGGGGIYIRKGGLRQSAGSIKLDGCKSEGIGGGLLIKAGGFNQDATADIHCVDCSAKHGGCLATEQADLALDVHGTIEAHNCVAEGSGRFAFTSNTDNAPGQQWSLVLGTAS</sequence>
<accession>A0A812UB06</accession>
<keyword evidence="1" id="KW-0732">Signal</keyword>